<protein>
    <submittedName>
        <fullName evidence="1">Glycine-rich domain-containing protein</fullName>
    </submittedName>
</protein>
<keyword evidence="2" id="KW-1185">Reference proteome</keyword>
<reference evidence="2" key="1">
    <citation type="journal article" date="2019" name="Int. J. Syst. Evol. Microbiol.">
        <title>The Global Catalogue of Microorganisms (GCM) 10K type strain sequencing project: providing services to taxonomists for standard genome sequencing and annotation.</title>
        <authorList>
            <consortium name="The Broad Institute Genomics Platform"/>
            <consortium name="The Broad Institute Genome Sequencing Center for Infectious Disease"/>
            <person name="Wu L."/>
            <person name="Ma J."/>
        </authorList>
    </citation>
    <scope>NUCLEOTIDE SEQUENCE [LARGE SCALE GENOMIC DNA]</scope>
    <source>
        <strain evidence="2">CCUG 57942</strain>
    </source>
</reference>
<dbReference type="RefSeq" id="WP_377088642.1">
    <property type="nucleotide sequence ID" value="NZ_JBHSJL010000014.1"/>
</dbReference>
<evidence type="ECO:0000313" key="1">
    <source>
        <dbReference type="EMBL" id="MFD2158413.1"/>
    </source>
</evidence>
<organism evidence="1 2">
    <name type="scientific">Rubritalea tangerina</name>
    <dbReference type="NCBI Taxonomy" id="430798"/>
    <lineage>
        <taxon>Bacteria</taxon>
        <taxon>Pseudomonadati</taxon>
        <taxon>Verrucomicrobiota</taxon>
        <taxon>Verrucomicrobiia</taxon>
        <taxon>Verrucomicrobiales</taxon>
        <taxon>Rubritaleaceae</taxon>
        <taxon>Rubritalea</taxon>
    </lineage>
</organism>
<dbReference type="Proteomes" id="UP001597389">
    <property type="component" value="Unassembled WGS sequence"/>
</dbReference>
<name>A0ABW4Z8V1_9BACT</name>
<gene>
    <name evidence="1" type="ORF">ACFSW8_05845</name>
</gene>
<sequence length="166" mass="20027">MDDLEKRVMEFEVGSADVRLSFLGRLCREQGWSRAYGGRTYFEYKRFILLAVLAGHPVTPSEDVDHVWHLHLLYTRSYWHALCRDVLGQELHHGPTVGGIEEKDKFVDWYEKTLDSYERIFQEAPPVDIWPIPEERFRYAGEWKSYNSGRYLLLPRWRELFRMWRR</sequence>
<comment type="caution">
    <text evidence="1">The sequence shown here is derived from an EMBL/GenBank/DDBJ whole genome shotgun (WGS) entry which is preliminary data.</text>
</comment>
<dbReference type="EMBL" id="JBHUJB010000023">
    <property type="protein sequence ID" value="MFD2158413.1"/>
    <property type="molecule type" value="Genomic_DNA"/>
</dbReference>
<proteinExistence type="predicted"/>
<accession>A0ABW4Z8V1</accession>
<evidence type="ECO:0000313" key="2">
    <source>
        <dbReference type="Proteomes" id="UP001597389"/>
    </source>
</evidence>